<dbReference type="PROSITE" id="PS50005">
    <property type="entry name" value="TPR"/>
    <property type="match status" value="3"/>
</dbReference>
<dbReference type="Gene3D" id="2.60.200.20">
    <property type="match status" value="1"/>
</dbReference>
<dbReference type="SUPFAM" id="SSF48452">
    <property type="entry name" value="TPR-like"/>
    <property type="match status" value="1"/>
</dbReference>
<keyword evidence="6" id="KW-1185">Reference proteome</keyword>
<dbReference type="InterPro" id="IPR051685">
    <property type="entry name" value="Ycf3/AcsC/BcsC/TPR_MFPF"/>
</dbReference>
<name>A0ABV0J457_9CYAN</name>
<dbReference type="InterPro" id="IPR002088">
    <property type="entry name" value="Prenyl_trans_a"/>
</dbReference>
<dbReference type="RefSeq" id="WP_190433995.1">
    <property type="nucleotide sequence ID" value="NZ_JAMPKM010000002.1"/>
</dbReference>
<keyword evidence="1" id="KW-0677">Repeat</keyword>
<evidence type="ECO:0000313" key="5">
    <source>
        <dbReference type="EMBL" id="MEP0816564.1"/>
    </source>
</evidence>
<protein>
    <submittedName>
        <fullName evidence="5">Tetratricopeptide repeat protein</fullName>
    </submittedName>
</protein>
<feature type="repeat" description="TPR" evidence="3">
    <location>
        <begin position="154"/>
        <end position="187"/>
    </location>
</feature>
<gene>
    <name evidence="5" type="ORF">NC998_05590</name>
</gene>
<evidence type="ECO:0000256" key="3">
    <source>
        <dbReference type="PROSITE-ProRule" id="PRU00339"/>
    </source>
</evidence>
<comment type="caution">
    <text evidence="5">The sequence shown here is derived from an EMBL/GenBank/DDBJ whole genome shotgun (WGS) entry which is preliminary data.</text>
</comment>
<organism evidence="5 6">
    <name type="scientific">Trichocoleus desertorum GB2-A4</name>
    <dbReference type="NCBI Taxonomy" id="2933944"/>
    <lineage>
        <taxon>Bacteria</taxon>
        <taxon>Bacillati</taxon>
        <taxon>Cyanobacteriota</taxon>
        <taxon>Cyanophyceae</taxon>
        <taxon>Leptolyngbyales</taxon>
        <taxon>Trichocoleusaceae</taxon>
        <taxon>Trichocoleus</taxon>
    </lineage>
</organism>
<dbReference type="PANTHER" id="PTHR44943">
    <property type="entry name" value="CELLULOSE SYNTHASE OPERON PROTEIN C"/>
    <property type="match status" value="1"/>
</dbReference>
<evidence type="ECO:0000313" key="6">
    <source>
        <dbReference type="Proteomes" id="UP001464891"/>
    </source>
</evidence>
<dbReference type="PROSITE" id="PS50293">
    <property type="entry name" value="TPR_REGION"/>
    <property type="match status" value="2"/>
</dbReference>
<dbReference type="InterPro" id="IPR000253">
    <property type="entry name" value="FHA_dom"/>
</dbReference>
<accession>A0ABV0J457</accession>
<dbReference type="InterPro" id="IPR011990">
    <property type="entry name" value="TPR-like_helical_dom_sf"/>
</dbReference>
<dbReference type="SUPFAM" id="SSF49879">
    <property type="entry name" value="SMAD/FHA domain"/>
    <property type="match status" value="1"/>
</dbReference>
<dbReference type="SMART" id="SM00240">
    <property type="entry name" value="FHA"/>
    <property type="match status" value="1"/>
</dbReference>
<evidence type="ECO:0000259" key="4">
    <source>
        <dbReference type="PROSITE" id="PS50006"/>
    </source>
</evidence>
<dbReference type="Pfam" id="PF00498">
    <property type="entry name" value="FHA"/>
    <property type="match status" value="1"/>
</dbReference>
<evidence type="ECO:0000256" key="2">
    <source>
        <dbReference type="ARBA" id="ARBA00022803"/>
    </source>
</evidence>
<feature type="domain" description="FHA" evidence="4">
    <location>
        <begin position="271"/>
        <end position="330"/>
    </location>
</feature>
<dbReference type="Proteomes" id="UP001464891">
    <property type="component" value="Unassembled WGS sequence"/>
</dbReference>
<dbReference type="Pfam" id="PF01239">
    <property type="entry name" value="PPTA"/>
    <property type="match status" value="1"/>
</dbReference>
<keyword evidence="2 3" id="KW-0802">TPR repeat</keyword>
<dbReference type="InterPro" id="IPR008984">
    <property type="entry name" value="SMAD_FHA_dom_sf"/>
</dbReference>
<feature type="repeat" description="TPR" evidence="3">
    <location>
        <begin position="13"/>
        <end position="46"/>
    </location>
</feature>
<proteinExistence type="predicted"/>
<dbReference type="EMBL" id="JAMPKM010000002">
    <property type="protein sequence ID" value="MEP0816564.1"/>
    <property type="molecule type" value="Genomic_DNA"/>
</dbReference>
<dbReference type="PROSITE" id="PS50006">
    <property type="entry name" value="FHA_DOMAIN"/>
    <property type="match status" value="1"/>
</dbReference>
<evidence type="ECO:0000256" key="1">
    <source>
        <dbReference type="ARBA" id="ARBA00022737"/>
    </source>
</evidence>
<dbReference type="InterPro" id="IPR019734">
    <property type="entry name" value="TPR_rpt"/>
</dbReference>
<dbReference type="Pfam" id="PF13432">
    <property type="entry name" value="TPR_16"/>
    <property type="match status" value="2"/>
</dbReference>
<sequence>MLDTGQLPLSGEPLLWFQQGLLSATQKEYEQAVASYDCVLRVRPDCFDVWYERGLALENLGTYNDAIASYDRALQLQPPKDVACVIWQNRGDAQQYGLGQYADAIASYDRALQVNSEHYQAWQNRGNALLYGFNQYAEAIASYDRALQLKPDYYLAWRNRGNALIELTRYSEAIASYDRALEIEPNDQAASYGRSCALERSGLAYKQPTTNPVWYGRGYSELNPLDEAAIEANETSVFIAHPGTNHTQQQPIFVLEDEQGTREITLEKSSYSIGRDPKSDICLHSQFVSRQHATLLKILRDDGTYIYQIVDGALGGKRSTNGLMINGRKHRAWDLAHDDVVVFGPQVRALYFTSPQPPLDSSPD</sequence>
<dbReference type="SMART" id="SM00028">
    <property type="entry name" value="TPR"/>
    <property type="match status" value="5"/>
</dbReference>
<dbReference type="Gene3D" id="1.25.40.10">
    <property type="entry name" value="Tetratricopeptide repeat domain"/>
    <property type="match status" value="3"/>
</dbReference>
<reference evidence="5 6" key="1">
    <citation type="submission" date="2022-04" db="EMBL/GenBank/DDBJ databases">
        <title>Positive selection, recombination, and allopatry shape intraspecific diversity of widespread and dominant cyanobacteria.</title>
        <authorList>
            <person name="Wei J."/>
            <person name="Shu W."/>
            <person name="Hu C."/>
        </authorList>
    </citation>
    <scope>NUCLEOTIDE SEQUENCE [LARGE SCALE GENOMIC DNA]</scope>
    <source>
        <strain evidence="5 6">GB2-A4</strain>
    </source>
</reference>
<feature type="repeat" description="TPR" evidence="3">
    <location>
        <begin position="47"/>
        <end position="80"/>
    </location>
</feature>
<dbReference type="PANTHER" id="PTHR44943:SF4">
    <property type="entry name" value="TPR REPEAT-CONTAINING PROTEIN MJ0798"/>
    <property type="match status" value="1"/>
</dbReference>